<dbReference type="Pfam" id="PF13187">
    <property type="entry name" value="Fer4_9"/>
    <property type="match status" value="1"/>
</dbReference>
<keyword evidence="1" id="KW-0479">Metal-binding</keyword>
<proteinExistence type="predicted"/>
<reference evidence="5 6" key="1">
    <citation type="submission" date="2011-08" db="EMBL/GenBank/DDBJ databases">
        <title>The Genome Sequence of Clostridium hathewayi WAL-18680.</title>
        <authorList>
            <consortium name="The Broad Institute Genome Sequencing Platform"/>
            <person name="Earl A."/>
            <person name="Ward D."/>
            <person name="Feldgarden M."/>
            <person name="Gevers D."/>
            <person name="Finegold S.M."/>
            <person name="Summanen P.H."/>
            <person name="Molitoris D.R."/>
            <person name="Song M."/>
            <person name="Daigneault M."/>
            <person name="Allen-Vercoe E."/>
            <person name="Young S.K."/>
            <person name="Zeng Q."/>
            <person name="Gargeya S."/>
            <person name="Fitzgerald M."/>
            <person name="Haas B."/>
            <person name="Abouelleil A."/>
            <person name="Alvarado L."/>
            <person name="Arachchi H.M."/>
            <person name="Berlin A."/>
            <person name="Brown A."/>
            <person name="Chapman S.B."/>
            <person name="Chen Z."/>
            <person name="Dunbar C."/>
            <person name="Freedman E."/>
            <person name="Gearin G."/>
            <person name="Gellesch M."/>
            <person name="Goldberg J."/>
            <person name="Griggs A."/>
            <person name="Gujja S."/>
            <person name="Heiman D."/>
            <person name="Howarth C."/>
            <person name="Larson L."/>
            <person name="Lui A."/>
            <person name="MacDonald P.J.P."/>
            <person name="Montmayeur A."/>
            <person name="Murphy C."/>
            <person name="Neiman D."/>
            <person name="Pearson M."/>
            <person name="Priest M."/>
            <person name="Roberts A."/>
            <person name="Saif S."/>
            <person name="Shea T."/>
            <person name="Shenoy N."/>
            <person name="Sisk P."/>
            <person name="Stolte C."/>
            <person name="Sykes S."/>
            <person name="Wortman J."/>
            <person name="Nusbaum C."/>
            <person name="Birren B."/>
        </authorList>
    </citation>
    <scope>NUCLEOTIDE SEQUENCE [LARGE SCALE GENOMIC DNA]</scope>
    <source>
        <strain evidence="5 6">WAL-18680</strain>
    </source>
</reference>
<dbReference type="OrthoDB" id="9813995at2"/>
<dbReference type="PROSITE" id="PS51379">
    <property type="entry name" value="4FE4S_FER_2"/>
    <property type="match status" value="2"/>
</dbReference>
<evidence type="ECO:0000256" key="1">
    <source>
        <dbReference type="ARBA" id="ARBA00022723"/>
    </source>
</evidence>
<dbReference type="InterPro" id="IPR047964">
    <property type="entry name" value="EFR1-like"/>
</dbReference>
<dbReference type="SUPFAM" id="SSF54862">
    <property type="entry name" value="4Fe-4S ferredoxins"/>
    <property type="match status" value="1"/>
</dbReference>
<dbReference type="PROSITE" id="PS00198">
    <property type="entry name" value="4FE4S_FER_1"/>
    <property type="match status" value="2"/>
</dbReference>
<name>G5IF93_9FIRM</name>
<dbReference type="GO" id="GO:0046872">
    <property type="term" value="F:metal ion binding"/>
    <property type="evidence" value="ECO:0007669"/>
    <property type="project" value="UniProtKB-KW"/>
</dbReference>
<sequence length="250" mass="27946">MIFYFSGTGNSQLAAGQIAELLQEEPVSIHPYGKTGKRLSYHSETPWVFVAPTYAWRMPRVVEQWIRETEFTGSQDAYFVLTCGGSCGNAAAYAQKLCEKKNLHFCGLSSVVMPENYTAMFPVPDQAECKAILDQAAPLITAFAKTIQDRKPFPRQPISLRDNIQSGPVNRLFYPLMVHDKKFTITDKCISCGKCARVCPLENISMLDGKPRWNGNCTHCMACICGCPTEAIEYGTKSIGNNRYYIIIDK</sequence>
<dbReference type="InterPro" id="IPR017896">
    <property type="entry name" value="4Fe4S_Fe-S-bd"/>
</dbReference>
<dbReference type="NCBIfam" id="NF038196">
    <property type="entry name" value="ferrodoxin_EFR1"/>
    <property type="match status" value="1"/>
</dbReference>
<dbReference type="SUPFAM" id="SSF52218">
    <property type="entry name" value="Flavoproteins"/>
    <property type="match status" value="1"/>
</dbReference>
<keyword evidence="3" id="KW-0411">Iron-sulfur</keyword>
<evidence type="ECO:0000259" key="4">
    <source>
        <dbReference type="PROSITE" id="PS51379"/>
    </source>
</evidence>
<dbReference type="RefSeq" id="WP_006780150.1">
    <property type="nucleotide sequence ID" value="NZ_CP040506.1"/>
</dbReference>
<evidence type="ECO:0000313" key="6">
    <source>
        <dbReference type="Proteomes" id="UP000005384"/>
    </source>
</evidence>
<keyword evidence="2" id="KW-0408">Iron</keyword>
<evidence type="ECO:0000256" key="2">
    <source>
        <dbReference type="ARBA" id="ARBA00023004"/>
    </source>
</evidence>
<dbReference type="AlphaFoldDB" id="G5IF93"/>
<gene>
    <name evidence="5" type="ORF">HMPREF9473_02170</name>
</gene>
<comment type="caution">
    <text evidence="5">The sequence shown here is derived from an EMBL/GenBank/DDBJ whole genome shotgun (WGS) entry which is preliminary data.</text>
</comment>
<dbReference type="InterPro" id="IPR029039">
    <property type="entry name" value="Flavoprotein-like_sf"/>
</dbReference>
<accession>G5IF93</accession>
<dbReference type="PATRIC" id="fig|742737.3.peg.2196"/>
<evidence type="ECO:0000256" key="3">
    <source>
        <dbReference type="ARBA" id="ARBA00023014"/>
    </source>
</evidence>
<dbReference type="Gene3D" id="3.30.70.20">
    <property type="match status" value="1"/>
</dbReference>
<keyword evidence="6" id="KW-1185">Reference proteome</keyword>
<feature type="domain" description="4Fe-4S ferredoxin-type" evidence="4">
    <location>
        <begin position="181"/>
        <end position="209"/>
    </location>
</feature>
<evidence type="ECO:0000313" key="5">
    <source>
        <dbReference type="EMBL" id="EHI59839.1"/>
    </source>
</evidence>
<protein>
    <recommendedName>
        <fullName evidence="4">4Fe-4S ferredoxin-type domain-containing protein</fullName>
    </recommendedName>
</protein>
<organism evidence="5 6">
    <name type="scientific">Hungatella hathewayi WAL-18680</name>
    <dbReference type="NCBI Taxonomy" id="742737"/>
    <lineage>
        <taxon>Bacteria</taxon>
        <taxon>Bacillati</taxon>
        <taxon>Bacillota</taxon>
        <taxon>Clostridia</taxon>
        <taxon>Lachnospirales</taxon>
        <taxon>Lachnospiraceae</taxon>
        <taxon>Hungatella</taxon>
    </lineage>
</organism>
<dbReference type="EMBL" id="ADLN01000044">
    <property type="protein sequence ID" value="EHI59839.1"/>
    <property type="molecule type" value="Genomic_DNA"/>
</dbReference>
<dbReference type="GO" id="GO:0051536">
    <property type="term" value="F:iron-sulfur cluster binding"/>
    <property type="evidence" value="ECO:0007669"/>
    <property type="project" value="UniProtKB-KW"/>
</dbReference>
<dbReference type="Gene3D" id="3.40.50.360">
    <property type="match status" value="1"/>
</dbReference>
<feature type="domain" description="4Fe-4S ferredoxin-type" evidence="4">
    <location>
        <begin position="210"/>
        <end position="237"/>
    </location>
</feature>
<dbReference type="Proteomes" id="UP000005384">
    <property type="component" value="Unassembled WGS sequence"/>
</dbReference>
<dbReference type="HOGENOM" id="CLU_068049_0_0_9"/>
<dbReference type="InterPro" id="IPR017900">
    <property type="entry name" value="4Fe4S_Fe_S_CS"/>
</dbReference>